<feature type="transmembrane region" description="Helical" evidence="1">
    <location>
        <begin position="415"/>
        <end position="434"/>
    </location>
</feature>
<feature type="transmembrane region" description="Helical" evidence="1">
    <location>
        <begin position="443"/>
        <end position="463"/>
    </location>
</feature>
<keyword evidence="3" id="KW-1185">Reference proteome</keyword>
<feature type="transmembrane region" description="Helical" evidence="1">
    <location>
        <begin position="566"/>
        <end position="586"/>
    </location>
</feature>
<feature type="transmembrane region" description="Helical" evidence="1">
    <location>
        <begin position="12"/>
        <end position="31"/>
    </location>
</feature>
<feature type="transmembrane region" description="Helical" evidence="1">
    <location>
        <begin position="130"/>
        <end position="150"/>
    </location>
</feature>
<gene>
    <name evidence="2" type="ORF">K1X13_04965</name>
</gene>
<evidence type="ECO:0000256" key="1">
    <source>
        <dbReference type="SAM" id="Phobius"/>
    </source>
</evidence>
<evidence type="ECO:0000313" key="3">
    <source>
        <dbReference type="Proteomes" id="UP000754710"/>
    </source>
</evidence>
<feature type="transmembrane region" description="Helical" evidence="1">
    <location>
        <begin position="469"/>
        <end position="490"/>
    </location>
</feature>
<evidence type="ECO:0000313" key="2">
    <source>
        <dbReference type="EMBL" id="MBY9074172.1"/>
    </source>
</evidence>
<feature type="transmembrane region" description="Helical" evidence="1">
    <location>
        <begin position="250"/>
        <end position="267"/>
    </location>
</feature>
<accession>A0ABS7RI32</accession>
<reference evidence="2 3" key="1">
    <citation type="submission" date="2021-08" db="EMBL/GenBank/DDBJ databases">
        <title>Nocardioides bacterium WL0053 sp. nov., isolated from the sediment.</title>
        <authorList>
            <person name="Wang L."/>
            <person name="Zhang D."/>
            <person name="Zhang A."/>
        </authorList>
    </citation>
    <scope>NUCLEOTIDE SEQUENCE [LARGE SCALE GENOMIC DNA]</scope>
    <source>
        <strain evidence="2 3">WL0053</strain>
    </source>
</reference>
<proteinExistence type="predicted"/>
<evidence type="ECO:0008006" key="4">
    <source>
        <dbReference type="Google" id="ProtNLM"/>
    </source>
</evidence>
<feature type="transmembrane region" description="Helical" evidence="1">
    <location>
        <begin position="318"/>
        <end position="333"/>
    </location>
</feature>
<feature type="transmembrane region" description="Helical" evidence="1">
    <location>
        <begin position="75"/>
        <end position="94"/>
    </location>
</feature>
<name>A0ABS7RI32_9ACTN</name>
<dbReference type="Proteomes" id="UP000754710">
    <property type="component" value="Unassembled WGS sequence"/>
</dbReference>
<feature type="transmembrane region" description="Helical" evidence="1">
    <location>
        <begin position="224"/>
        <end position="243"/>
    </location>
</feature>
<feature type="transmembrane region" description="Helical" evidence="1">
    <location>
        <begin position="339"/>
        <end position="355"/>
    </location>
</feature>
<sequence>MPRRLLTSSWPAVLVTAVGIVVVLLHFGIAAPSIARYALYLAGVALPGVFVWRLLLQRLHTDETDRPGPTWFEDLSLGFILGFGLQLPFFLVGVALEAPLVILVPPVVVAVLSVATPFGRRAWSLPTGALDVRAAWALALVTLYGVYWLARYSFPLRPLFASGNRATSIDETFHQALVADISHRFPPQIPFVLDTRLDYHWFVHAQVGASNTIAGLGSVPTLRLLLPTLVLVMAVLGLGAVALRLTRRPVAAVLAPALLLGGAYHLLGPDYGTATFLDPYISKRFQGSPSQIYGVMCSMPAVMLILEVLRPNRRADRLTWVALVLALLGLSGAKATFMPAFVCGAVAAWVVQLLLTRRVDRAATGVVALTILVAAFAQIVLFGGQGGAMDVAFWQTSTTALASEKLPDTVLNTTLMTLVMLTAWLLYGVGLVALRRKVLDPRAVWLIVSFAAGLTVPFVLYRTGLSQLWFSRSVAELVVLASVWGLSLVLPRPLTVRRALPLLGLAAVAGVAAYATSLYVDGLHAHDRATTNTMLLTVLVPPALVLGWLLVRLLARLVPAVPRPGLVVLLALLLGLTGQSMVSTAYDTLTGAKIAGQNRSESKGGPRMFAAGGVEAAEYIKEHSSVDDVVATNIHCAKPDARRCDNRNFWVAAYAERRVVLEGWGYTAALNKTYQEGMRNAFLPAPDQERLALNDAAFTDPSPETIRALVDTYGVDWLFVGKKYEADLEGLSEQTGLIERVFRNKNYVVYQVLD</sequence>
<feature type="transmembrane region" description="Helical" evidence="1">
    <location>
        <begin position="287"/>
        <end position="306"/>
    </location>
</feature>
<dbReference type="EMBL" id="JAIEZQ010000001">
    <property type="protein sequence ID" value="MBY9074172.1"/>
    <property type="molecule type" value="Genomic_DNA"/>
</dbReference>
<keyword evidence="1" id="KW-0812">Transmembrane</keyword>
<feature type="transmembrane region" description="Helical" evidence="1">
    <location>
        <begin position="362"/>
        <end position="384"/>
    </location>
</feature>
<organism evidence="2 3">
    <name type="scientific">Nocardioides jiangsuensis</name>
    <dbReference type="NCBI Taxonomy" id="2866161"/>
    <lineage>
        <taxon>Bacteria</taxon>
        <taxon>Bacillati</taxon>
        <taxon>Actinomycetota</taxon>
        <taxon>Actinomycetes</taxon>
        <taxon>Propionibacteriales</taxon>
        <taxon>Nocardioidaceae</taxon>
        <taxon>Nocardioides</taxon>
    </lineage>
</organism>
<keyword evidence="1" id="KW-1133">Transmembrane helix</keyword>
<feature type="transmembrane region" description="Helical" evidence="1">
    <location>
        <begin position="502"/>
        <end position="520"/>
    </location>
</feature>
<comment type="caution">
    <text evidence="2">The sequence shown here is derived from an EMBL/GenBank/DDBJ whole genome shotgun (WGS) entry which is preliminary data.</text>
</comment>
<feature type="transmembrane region" description="Helical" evidence="1">
    <location>
        <begin position="532"/>
        <end position="554"/>
    </location>
</feature>
<feature type="transmembrane region" description="Helical" evidence="1">
    <location>
        <begin position="100"/>
        <end position="118"/>
    </location>
</feature>
<protein>
    <recommendedName>
        <fullName evidence="4">Chlor_Arch_YYY domain-containing protein</fullName>
    </recommendedName>
</protein>
<keyword evidence="1" id="KW-0472">Membrane</keyword>
<feature type="transmembrane region" description="Helical" evidence="1">
    <location>
        <begin position="37"/>
        <end position="55"/>
    </location>
</feature>
<dbReference type="RefSeq" id="WP_221023879.1">
    <property type="nucleotide sequence ID" value="NZ_JAIEZQ010000001.1"/>
</dbReference>